<dbReference type="Pfam" id="PF09335">
    <property type="entry name" value="VTT_dom"/>
    <property type="match status" value="1"/>
</dbReference>
<feature type="transmembrane region" description="Helical" evidence="7">
    <location>
        <begin position="59"/>
        <end position="80"/>
    </location>
</feature>
<feature type="transmembrane region" description="Helical" evidence="7">
    <location>
        <begin position="177"/>
        <end position="199"/>
    </location>
</feature>
<proteinExistence type="inferred from homology"/>
<evidence type="ECO:0000256" key="1">
    <source>
        <dbReference type="ARBA" id="ARBA00004651"/>
    </source>
</evidence>
<gene>
    <name evidence="9" type="ORF">GCM10023353_32260</name>
</gene>
<evidence type="ECO:0000256" key="2">
    <source>
        <dbReference type="ARBA" id="ARBA00010792"/>
    </source>
</evidence>
<evidence type="ECO:0000259" key="8">
    <source>
        <dbReference type="Pfam" id="PF09335"/>
    </source>
</evidence>
<evidence type="ECO:0000256" key="7">
    <source>
        <dbReference type="RuleBase" id="RU367016"/>
    </source>
</evidence>
<evidence type="ECO:0000256" key="3">
    <source>
        <dbReference type="ARBA" id="ARBA00022475"/>
    </source>
</evidence>
<reference evidence="10" key="1">
    <citation type="journal article" date="2019" name="Int. J. Syst. Evol. Microbiol.">
        <title>The Global Catalogue of Microorganisms (GCM) 10K type strain sequencing project: providing services to taxonomists for standard genome sequencing and annotation.</title>
        <authorList>
            <consortium name="The Broad Institute Genomics Platform"/>
            <consortium name="The Broad Institute Genome Sequencing Center for Infectious Disease"/>
            <person name="Wu L."/>
            <person name="Ma J."/>
        </authorList>
    </citation>
    <scope>NUCLEOTIDE SEQUENCE [LARGE SCALE GENOMIC DNA]</scope>
    <source>
        <strain evidence="10">JCM 18542</strain>
    </source>
</reference>
<dbReference type="PANTHER" id="PTHR30353">
    <property type="entry name" value="INNER MEMBRANE PROTEIN DEDA-RELATED"/>
    <property type="match status" value="1"/>
</dbReference>
<accession>A0ABP9D2G8</accession>
<feature type="transmembrane region" description="Helical" evidence="7">
    <location>
        <begin position="18"/>
        <end position="39"/>
    </location>
</feature>
<feature type="domain" description="VTT" evidence="8">
    <location>
        <begin position="39"/>
        <end position="166"/>
    </location>
</feature>
<dbReference type="Proteomes" id="UP001500839">
    <property type="component" value="Unassembled WGS sequence"/>
</dbReference>
<sequence length="220" mass="23371">MTFFSTALDHVQSAGPGLLVVLVAAVLFIECAFLIGFVLPGDSLLATAGMMFAAGHQPGWLVLAVIAVFAAAVAGNHVGYRMGRCRGNRLAARPGGRFVNAENLGKARGLLNRYGFWGVLMARWLPWIRTLCPQVAGAAAMNRRSFAIATTLGALVWAPVMLVVGYVGGSQLDRVRWLMPVVLSGMTLAVIVVTAVGVVRMRKEGRARQCAEEAAPALTH</sequence>
<keyword evidence="3 7" id="KW-1003">Cell membrane</keyword>
<comment type="similarity">
    <text evidence="2 7">Belongs to the DedA family.</text>
</comment>
<comment type="caution">
    <text evidence="9">The sequence shown here is derived from an EMBL/GenBank/DDBJ whole genome shotgun (WGS) entry which is preliminary data.</text>
</comment>
<dbReference type="InterPro" id="IPR032816">
    <property type="entry name" value="VTT_dom"/>
</dbReference>
<protein>
    <submittedName>
        <fullName evidence="9">DedA family protein</fullName>
    </submittedName>
</protein>
<dbReference type="PANTHER" id="PTHR30353:SF0">
    <property type="entry name" value="TRANSMEMBRANE PROTEIN"/>
    <property type="match status" value="1"/>
</dbReference>
<comment type="subcellular location">
    <subcellularLocation>
        <location evidence="1 7">Cell membrane</location>
        <topology evidence="1 7">Multi-pass membrane protein</topology>
    </subcellularLocation>
</comment>
<dbReference type="EMBL" id="BAABKQ010000001">
    <property type="protein sequence ID" value="GAA4821509.1"/>
    <property type="molecule type" value="Genomic_DNA"/>
</dbReference>
<keyword evidence="4 7" id="KW-0812">Transmembrane</keyword>
<keyword evidence="6 7" id="KW-0472">Membrane</keyword>
<evidence type="ECO:0000256" key="6">
    <source>
        <dbReference type="ARBA" id="ARBA00023136"/>
    </source>
</evidence>
<feature type="transmembrane region" description="Helical" evidence="7">
    <location>
        <begin position="146"/>
        <end position="165"/>
    </location>
</feature>
<keyword evidence="10" id="KW-1185">Reference proteome</keyword>
<name>A0ABP9D2G8_9ACTN</name>
<dbReference type="RefSeq" id="WP_200171542.1">
    <property type="nucleotide sequence ID" value="NZ_BAABKQ010000001.1"/>
</dbReference>
<dbReference type="InterPro" id="IPR032818">
    <property type="entry name" value="DedA-like"/>
</dbReference>
<evidence type="ECO:0000256" key="4">
    <source>
        <dbReference type="ARBA" id="ARBA00022692"/>
    </source>
</evidence>
<organism evidence="9 10">
    <name type="scientific">Tomitella cavernea</name>
    <dbReference type="NCBI Taxonomy" id="1387982"/>
    <lineage>
        <taxon>Bacteria</taxon>
        <taxon>Bacillati</taxon>
        <taxon>Actinomycetota</taxon>
        <taxon>Actinomycetes</taxon>
        <taxon>Mycobacteriales</taxon>
        <taxon>Tomitella</taxon>
    </lineage>
</organism>
<keyword evidence="5 7" id="KW-1133">Transmembrane helix</keyword>
<evidence type="ECO:0000256" key="5">
    <source>
        <dbReference type="ARBA" id="ARBA00022989"/>
    </source>
</evidence>
<evidence type="ECO:0000313" key="9">
    <source>
        <dbReference type="EMBL" id="GAA4821509.1"/>
    </source>
</evidence>
<evidence type="ECO:0000313" key="10">
    <source>
        <dbReference type="Proteomes" id="UP001500839"/>
    </source>
</evidence>